<organism evidence="2 3">
    <name type="scientific">Mortierella polycephala</name>
    <dbReference type="NCBI Taxonomy" id="41804"/>
    <lineage>
        <taxon>Eukaryota</taxon>
        <taxon>Fungi</taxon>
        <taxon>Fungi incertae sedis</taxon>
        <taxon>Mucoromycota</taxon>
        <taxon>Mortierellomycotina</taxon>
        <taxon>Mortierellomycetes</taxon>
        <taxon>Mortierellales</taxon>
        <taxon>Mortierellaceae</taxon>
        <taxon>Mortierella</taxon>
    </lineage>
</organism>
<evidence type="ECO:0008006" key="4">
    <source>
        <dbReference type="Google" id="ProtNLM"/>
    </source>
</evidence>
<proteinExistence type="predicted"/>
<dbReference type="Pfam" id="PF08555">
    <property type="entry name" value="FAM32A"/>
    <property type="match status" value="1"/>
</dbReference>
<dbReference type="PANTHER" id="PTHR13282:SF6">
    <property type="entry name" value="PROTEIN FAM32A"/>
    <property type="match status" value="1"/>
</dbReference>
<keyword evidence="1" id="KW-0175">Coiled coil</keyword>
<name>A0A9P6Q849_9FUNG</name>
<sequence length="121" mass="13519">MGDYETAGGSLKFKGGGGITKKYDYTNLYLYTTMKKKKSDAANKVKAALEAKESTPPPPSKPITVVEKTAAEIKFEEIQRKRQEEKVLKAAMKSHKEKVAELNRKLEEMTEHYDIPKVGPG</sequence>
<dbReference type="InterPro" id="IPR013865">
    <property type="entry name" value="FAM32A"/>
</dbReference>
<dbReference type="PANTHER" id="PTHR13282">
    <property type="entry name" value="PROTEIN FAM32A"/>
    <property type="match status" value="1"/>
</dbReference>
<accession>A0A9P6Q849</accession>
<dbReference type="EMBL" id="JAAAJA010000108">
    <property type="protein sequence ID" value="KAG0262054.1"/>
    <property type="molecule type" value="Genomic_DNA"/>
</dbReference>
<reference evidence="2" key="1">
    <citation type="journal article" date="2020" name="Fungal Divers.">
        <title>Resolving the Mortierellaceae phylogeny through synthesis of multi-gene phylogenetics and phylogenomics.</title>
        <authorList>
            <person name="Vandepol N."/>
            <person name="Liber J."/>
            <person name="Desiro A."/>
            <person name="Na H."/>
            <person name="Kennedy M."/>
            <person name="Barry K."/>
            <person name="Grigoriev I.V."/>
            <person name="Miller A.N."/>
            <person name="O'Donnell K."/>
            <person name="Stajich J.E."/>
            <person name="Bonito G."/>
        </authorList>
    </citation>
    <scope>NUCLEOTIDE SEQUENCE</scope>
    <source>
        <strain evidence="2">KOD948</strain>
    </source>
</reference>
<evidence type="ECO:0000256" key="1">
    <source>
        <dbReference type="SAM" id="Coils"/>
    </source>
</evidence>
<evidence type="ECO:0000313" key="3">
    <source>
        <dbReference type="Proteomes" id="UP000726737"/>
    </source>
</evidence>
<gene>
    <name evidence="2" type="ORF">BG011_000407</name>
</gene>
<dbReference type="Proteomes" id="UP000726737">
    <property type="component" value="Unassembled WGS sequence"/>
</dbReference>
<protein>
    <recommendedName>
        <fullName evidence="4">DUF1754-domain-containing protein</fullName>
    </recommendedName>
</protein>
<feature type="coiled-coil region" evidence="1">
    <location>
        <begin position="66"/>
        <end position="112"/>
    </location>
</feature>
<dbReference type="AlphaFoldDB" id="A0A9P6Q849"/>
<dbReference type="OrthoDB" id="205403at2759"/>
<keyword evidence="3" id="KW-1185">Reference proteome</keyword>
<evidence type="ECO:0000313" key="2">
    <source>
        <dbReference type="EMBL" id="KAG0262054.1"/>
    </source>
</evidence>
<comment type="caution">
    <text evidence="2">The sequence shown here is derived from an EMBL/GenBank/DDBJ whole genome shotgun (WGS) entry which is preliminary data.</text>
</comment>
<dbReference type="GO" id="GO:0005730">
    <property type="term" value="C:nucleolus"/>
    <property type="evidence" value="ECO:0007669"/>
    <property type="project" value="TreeGrafter"/>
</dbReference>